<dbReference type="Proteomes" id="UP001246473">
    <property type="component" value="Unassembled WGS sequence"/>
</dbReference>
<protein>
    <submittedName>
        <fullName evidence="1">Uncharacterized protein</fullName>
    </submittedName>
</protein>
<dbReference type="RefSeq" id="WP_028199202.1">
    <property type="nucleotide sequence ID" value="NZ_CADFGE010000012.1"/>
</dbReference>
<dbReference type="AlphaFoldDB" id="A0AAJ3VUY8"/>
<evidence type="ECO:0000313" key="2">
    <source>
        <dbReference type="Proteomes" id="UP001246473"/>
    </source>
</evidence>
<organism evidence="1 2">
    <name type="scientific">Paraburkholderia fungorum</name>
    <dbReference type="NCBI Taxonomy" id="134537"/>
    <lineage>
        <taxon>Bacteria</taxon>
        <taxon>Pseudomonadati</taxon>
        <taxon>Pseudomonadota</taxon>
        <taxon>Betaproteobacteria</taxon>
        <taxon>Burkholderiales</taxon>
        <taxon>Burkholderiaceae</taxon>
        <taxon>Paraburkholderia</taxon>
    </lineage>
</organism>
<gene>
    <name evidence="1" type="ORF">ParKJ_02630</name>
</gene>
<proteinExistence type="predicted"/>
<comment type="caution">
    <text evidence="1">The sequence shown here is derived from an EMBL/GenBank/DDBJ whole genome shotgun (WGS) entry which is preliminary data.</text>
</comment>
<dbReference type="EMBL" id="JANSLM010000001">
    <property type="protein sequence ID" value="MDT8836302.1"/>
    <property type="molecule type" value="Genomic_DNA"/>
</dbReference>
<evidence type="ECO:0000313" key="1">
    <source>
        <dbReference type="EMBL" id="MDT8836302.1"/>
    </source>
</evidence>
<sequence length="127" mass="13300">MRAASGVFILIATLAAYRCFAAHLGAWQAVPLTFAVWALLMLCAVKHEHAQPVALKIGPDGLSAWDRAGGLLTQGRIAGCSQWSGRLLVLALAPDHGRSRTLLLAADALPAPVFRELAVLGRHGAGA</sequence>
<name>A0AAJ3VUY8_9BURK</name>
<reference evidence="1" key="1">
    <citation type="submission" date="2022-08" db="EMBL/GenBank/DDBJ databases">
        <authorList>
            <person name="Kim S.-J."/>
        </authorList>
    </citation>
    <scope>NUCLEOTIDE SEQUENCE</scope>
    <source>
        <strain evidence="1">KJ</strain>
    </source>
</reference>
<accession>A0AAJ3VUY8</accession>